<dbReference type="Pfam" id="PF08543">
    <property type="entry name" value="Phos_pyr_kin"/>
    <property type="match status" value="1"/>
</dbReference>
<dbReference type="PANTHER" id="PTHR10534">
    <property type="entry name" value="PYRIDOXAL KINASE"/>
    <property type="match status" value="1"/>
</dbReference>
<dbReference type="GO" id="GO:0008478">
    <property type="term" value="F:pyridoxal kinase activity"/>
    <property type="evidence" value="ECO:0007669"/>
    <property type="project" value="UniProtKB-EC"/>
</dbReference>
<dbReference type="InterPro" id="IPR004625">
    <property type="entry name" value="PyrdxlKinase"/>
</dbReference>
<keyword evidence="3" id="KW-0808">Transferase</keyword>
<dbReference type="EMBL" id="HBIP01015544">
    <property type="protein sequence ID" value="CAE0493963.1"/>
    <property type="molecule type" value="Transcribed_RNA"/>
</dbReference>
<dbReference type="GO" id="GO:0009443">
    <property type="term" value="P:pyridoxal 5'-phosphate salvage"/>
    <property type="evidence" value="ECO:0007669"/>
    <property type="project" value="InterPro"/>
</dbReference>
<dbReference type="AlphaFoldDB" id="A0A7S3VLK2"/>
<sequence>MQGSVGIPLQASSRLSCFIKTEVPIGRLQRLAPWQKSLQNSHSSTFQPRGFADRPWLQNMGPHPAQPASSPRVLSIQSHVVHGYVGNKCAVFPLQLLGFEVDPIYSVQFSNHTGYPSFKGARFDGEHLKSLIAGLEENGLMKGYTHLLSGYMGSVTVLEAIADVMQKMKAANDGHVTYVCDPVMGDEGKLYVAPELVQAYRNRIMPLASVLVPNQFEAELLAGCSSPITSLQGGLAACEALHAQGPHTVIITSMQLPEDTHHVTLLASTTQEQSAGEQFQRLALRIPKIDAYFTGTGDLMAALLLAWLHHHPHDLKLAIEKATKGLQLVLMDTAAACGAHVLKAPRTSEISAARELRLVQNQAKLAEPELHVLSLSEGAQKLECIALGGQGQPMAKIPSTPSVGTS</sequence>
<accession>A0A7S3VLK2</accession>
<organism evidence="8">
    <name type="scientific">Dunaliella tertiolecta</name>
    <name type="common">Green alga</name>
    <dbReference type="NCBI Taxonomy" id="3047"/>
    <lineage>
        <taxon>Eukaryota</taxon>
        <taxon>Viridiplantae</taxon>
        <taxon>Chlorophyta</taxon>
        <taxon>core chlorophytes</taxon>
        <taxon>Chlorophyceae</taxon>
        <taxon>CS clade</taxon>
        <taxon>Chlamydomonadales</taxon>
        <taxon>Dunaliellaceae</taxon>
        <taxon>Dunaliella</taxon>
    </lineage>
</organism>
<dbReference type="PANTHER" id="PTHR10534:SF2">
    <property type="entry name" value="PYRIDOXAL KINASE"/>
    <property type="match status" value="1"/>
</dbReference>
<evidence type="ECO:0000256" key="4">
    <source>
        <dbReference type="ARBA" id="ARBA00022741"/>
    </source>
</evidence>
<keyword evidence="6" id="KW-0067">ATP-binding</keyword>
<dbReference type="GO" id="GO:0005829">
    <property type="term" value="C:cytosol"/>
    <property type="evidence" value="ECO:0007669"/>
    <property type="project" value="TreeGrafter"/>
</dbReference>
<dbReference type="InterPro" id="IPR013749">
    <property type="entry name" value="PM/HMP-P_kinase-1"/>
</dbReference>
<dbReference type="InterPro" id="IPR029056">
    <property type="entry name" value="Ribokinase-like"/>
</dbReference>
<dbReference type="NCBIfam" id="TIGR00687">
    <property type="entry name" value="pyridox_kin"/>
    <property type="match status" value="1"/>
</dbReference>
<evidence type="ECO:0000313" key="8">
    <source>
        <dbReference type="EMBL" id="CAE0493963.1"/>
    </source>
</evidence>
<dbReference type="SUPFAM" id="SSF53613">
    <property type="entry name" value="Ribokinase-like"/>
    <property type="match status" value="1"/>
</dbReference>
<dbReference type="CDD" id="cd01173">
    <property type="entry name" value="pyridoxal_pyridoxamine_kinase"/>
    <property type="match status" value="1"/>
</dbReference>
<evidence type="ECO:0000256" key="6">
    <source>
        <dbReference type="ARBA" id="ARBA00022840"/>
    </source>
</evidence>
<keyword evidence="5" id="KW-0418">Kinase</keyword>
<evidence type="ECO:0000259" key="7">
    <source>
        <dbReference type="Pfam" id="PF08543"/>
    </source>
</evidence>
<evidence type="ECO:0000256" key="1">
    <source>
        <dbReference type="ARBA" id="ARBA00008805"/>
    </source>
</evidence>
<dbReference type="EC" id="2.7.1.35" evidence="2"/>
<evidence type="ECO:0000256" key="5">
    <source>
        <dbReference type="ARBA" id="ARBA00022777"/>
    </source>
</evidence>
<proteinExistence type="inferred from homology"/>
<evidence type="ECO:0000256" key="3">
    <source>
        <dbReference type="ARBA" id="ARBA00022679"/>
    </source>
</evidence>
<reference evidence="8" key="1">
    <citation type="submission" date="2021-01" db="EMBL/GenBank/DDBJ databases">
        <authorList>
            <person name="Corre E."/>
            <person name="Pelletier E."/>
            <person name="Niang G."/>
            <person name="Scheremetjew M."/>
            <person name="Finn R."/>
            <person name="Kale V."/>
            <person name="Holt S."/>
            <person name="Cochrane G."/>
            <person name="Meng A."/>
            <person name="Brown T."/>
            <person name="Cohen L."/>
        </authorList>
    </citation>
    <scope>NUCLEOTIDE SEQUENCE</scope>
    <source>
        <strain evidence="8">CCMP1320</strain>
    </source>
</reference>
<name>A0A7S3VLK2_DUNTE</name>
<feature type="domain" description="Pyridoxamine kinase/Phosphomethylpyrimidine kinase" evidence="7">
    <location>
        <begin position="152"/>
        <end position="330"/>
    </location>
</feature>
<dbReference type="Gene3D" id="3.40.1190.20">
    <property type="match status" value="1"/>
</dbReference>
<comment type="similarity">
    <text evidence="1">Belongs to the pyridoxine kinase family.</text>
</comment>
<keyword evidence="4" id="KW-0547">Nucleotide-binding</keyword>
<protein>
    <recommendedName>
        <fullName evidence="2">pyridoxal kinase</fullName>
        <ecNumber evidence="2">2.7.1.35</ecNumber>
    </recommendedName>
</protein>
<dbReference type="GO" id="GO:0005524">
    <property type="term" value="F:ATP binding"/>
    <property type="evidence" value="ECO:0007669"/>
    <property type="project" value="UniProtKB-KW"/>
</dbReference>
<evidence type="ECO:0000256" key="2">
    <source>
        <dbReference type="ARBA" id="ARBA00012104"/>
    </source>
</evidence>
<gene>
    <name evidence="8" type="ORF">DTER00134_LOCUS9036</name>
</gene>